<dbReference type="AlphaFoldDB" id="A0A9W6BMV5"/>
<comment type="caution">
    <text evidence="1">The sequence shown here is derived from an EMBL/GenBank/DDBJ whole genome shotgun (WGS) entry which is preliminary data.</text>
</comment>
<evidence type="ECO:0000313" key="2">
    <source>
        <dbReference type="Proteomes" id="UP001165080"/>
    </source>
</evidence>
<protein>
    <submittedName>
        <fullName evidence="1">Uncharacterized protein</fullName>
    </submittedName>
</protein>
<reference evidence="1 2" key="1">
    <citation type="journal article" date="2023" name="Commun. Biol.">
        <title>Reorganization of the ancestral sex-determining regions during the evolution of trioecy in Pleodorina starrii.</title>
        <authorList>
            <person name="Takahashi K."/>
            <person name="Suzuki S."/>
            <person name="Kawai-Toyooka H."/>
            <person name="Yamamoto K."/>
            <person name="Hamaji T."/>
            <person name="Ootsuki R."/>
            <person name="Yamaguchi H."/>
            <person name="Kawachi M."/>
            <person name="Higashiyama T."/>
            <person name="Nozaki H."/>
        </authorList>
    </citation>
    <scope>NUCLEOTIDE SEQUENCE [LARGE SCALE GENOMIC DNA]</scope>
    <source>
        <strain evidence="1 2">NIES-4479</strain>
    </source>
</reference>
<dbReference type="Proteomes" id="UP001165080">
    <property type="component" value="Unassembled WGS sequence"/>
</dbReference>
<gene>
    <name evidence="1" type="primary">PLEST001731</name>
    <name evidence="1" type="ORF">PLESTB_000840900</name>
</gene>
<keyword evidence="2" id="KW-1185">Reference proteome</keyword>
<sequence length="275" mass="29848">MLGTTIGGRRPPSTWPVPAGFRDKLNVAWEAVSERAVQLAGGDPQRVTRDIFIDAVRDALPGLSSEEDDYVRRVALAVIQEARGSQVFFADLDFLRAALLQGRVHPSDLDAPPPTTTQSLFSTQTRTGTKNLDLFKTTGVNWRIPKGFLGRYNAVSAEILRRATEMVGARHDGNKDVVAGVWGRVDVGTFVGACRQILGGLSPEEEEYIACLAAEQVPPGSAFIRDLPFLDKCLQQGRTPTAIKGPELLPTIFLNNTTSGQLDGASLRRTGGRTY</sequence>
<evidence type="ECO:0000313" key="1">
    <source>
        <dbReference type="EMBL" id="GLC54261.1"/>
    </source>
</evidence>
<name>A0A9W6BMV5_9CHLO</name>
<dbReference type="EMBL" id="BRXU01000009">
    <property type="protein sequence ID" value="GLC54261.1"/>
    <property type="molecule type" value="Genomic_DNA"/>
</dbReference>
<accession>A0A9W6BMV5</accession>
<proteinExistence type="predicted"/>
<organism evidence="1 2">
    <name type="scientific">Pleodorina starrii</name>
    <dbReference type="NCBI Taxonomy" id="330485"/>
    <lineage>
        <taxon>Eukaryota</taxon>
        <taxon>Viridiplantae</taxon>
        <taxon>Chlorophyta</taxon>
        <taxon>core chlorophytes</taxon>
        <taxon>Chlorophyceae</taxon>
        <taxon>CS clade</taxon>
        <taxon>Chlamydomonadales</taxon>
        <taxon>Volvocaceae</taxon>
        <taxon>Pleodorina</taxon>
    </lineage>
</organism>